<feature type="region of interest" description="Disordered" evidence="6">
    <location>
        <begin position="504"/>
        <end position="524"/>
    </location>
</feature>
<feature type="transmembrane region" description="Helical" evidence="7">
    <location>
        <begin position="369"/>
        <end position="389"/>
    </location>
</feature>
<accession>A0A0D0AB18</accession>
<dbReference type="PROSITE" id="PS00218">
    <property type="entry name" value="AMINO_ACID_PERMEASE_1"/>
    <property type="match status" value="1"/>
</dbReference>
<feature type="transmembrane region" description="Helical" evidence="7">
    <location>
        <begin position="228"/>
        <end position="249"/>
    </location>
</feature>
<evidence type="ECO:0000313" key="8">
    <source>
        <dbReference type="EMBL" id="KIK29223.1"/>
    </source>
</evidence>
<reference evidence="8 9" key="1">
    <citation type="submission" date="2014-04" db="EMBL/GenBank/DDBJ databases">
        <authorList>
            <consortium name="DOE Joint Genome Institute"/>
            <person name="Kuo A."/>
            <person name="Kohler A."/>
            <person name="Costa M.D."/>
            <person name="Nagy L.G."/>
            <person name="Floudas D."/>
            <person name="Copeland A."/>
            <person name="Barry K.W."/>
            <person name="Cichocki N."/>
            <person name="Veneault-Fourrey C."/>
            <person name="LaButti K."/>
            <person name="Lindquist E.A."/>
            <person name="Lipzen A."/>
            <person name="Lundell T."/>
            <person name="Morin E."/>
            <person name="Murat C."/>
            <person name="Sun H."/>
            <person name="Tunlid A."/>
            <person name="Henrissat B."/>
            <person name="Grigoriev I.V."/>
            <person name="Hibbett D.S."/>
            <person name="Martin F."/>
            <person name="Nordberg H.P."/>
            <person name="Cantor M.N."/>
            <person name="Hua S.X."/>
        </authorList>
    </citation>
    <scope>NUCLEOTIDE SEQUENCE [LARGE SCALE GENOMIC DNA]</scope>
    <source>
        <strain evidence="8 9">441</strain>
    </source>
</reference>
<keyword evidence="2" id="KW-0813">Transport</keyword>
<dbReference type="PANTHER" id="PTHR45649">
    <property type="entry name" value="AMINO-ACID PERMEASE BAT1"/>
    <property type="match status" value="1"/>
</dbReference>
<dbReference type="GO" id="GO:0006865">
    <property type="term" value="P:amino acid transport"/>
    <property type="evidence" value="ECO:0007669"/>
    <property type="project" value="InterPro"/>
</dbReference>
<feature type="transmembrane region" description="Helical" evidence="7">
    <location>
        <begin position="67"/>
        <end position="97"/>
    </location>
</feature>
<proteinExistence type="predicted"/>
<dbReference type="Pfam" id="PF13520">
    <property type="entry name" value="AA_permease_2"/>
    <property type="match status" value="1"/>
</dbReference>
<evidence type="ECO:0000256" key="4">
    <source>
        <dbReference type="ARBA" id="ARBA00022989"/>
    </source>
</evidence>
<evidence type="ECO:0000256" key="7">
    <source>
        <dbReference type="SAM" id="Phobius"/>
    </source>
</evidence>
<dbReference type="PANTHER" id="PTHR45649:SF6">
    <property type="entry name" value="GABA-SPECIFIC PERMEASE"/>
    <property type="match status" value="1"/>
</dbReference>
<keyword evidence="5 7" id="KW-0472">Membrane</keyword>
<keyword evidence="3 7" id="KW-0812">Transmembrane</keyword>
<sequence>MSRGEEVAKRDEELLAQLGYKQEFKREFTPLEVFAVAFSFMGPLPSLASVLVYSIPNGGPAAMVWGWLVASAFIFTTGLSIAELASAAPTAGGVYFWTHSFASPRWRNFLCWLVGYANVTGYIAGVAAIDWSCAVQITAAVSIGSGQTYNATNSQIYGIYVAILLSHALICTLATSFLARVQRVYLAINICLCFVVIIGLPLATPKQYMNMPSFAPGSFDNLNGWPDGFAFILSFIAPLWTVSAFDASVHISEEASNAATAVPCAIVCSSIIGILLGWAMNVALAFCMGTDLEYLLSSPIGQPMAQIFFNGFGQKGTLVLWAFVVIAQYTMGSSNVLVASRQIFAYSRDHALPFSSTLSRVNKSTGAPVNAVWFIVICASLLGLLAFAGTQAISAVFPLAVSAFYVAYTIAIAARWLGDNNFKRGPFHLGIFSLPISIIAVIFMPFMLVIFLFPTVPSTSATTMNYTVVVLGGVLGLSLMWYYLPVYGGMHWFSGPVPNIERRNGDSPDFITQDESGGKGVLKA</sequence>
<feature type="transmembrane region" description="Helical" evidence="7">
    <location>
        <begin position="261"/>
        <end position="286"/>
    </location>
</feature>
<protein>
    <recommendedName>
        <fullName evidence="10">Amino acid transporter</fullName>
    </recommendedName>
</protein>
<keyword evidence="4 7" id="KW-1133">Transmembrane helix</keyword>
<keyword evidence="9" id="KW-1185">Reference proteome</keyword>
<evidence type="ECO:0000313" key="9">
    <source>
        <dbReference type="Proteomes" id="UP000054018"/>
    </source>
</evidence>
<reference evidence="9" key="2">
    <citation type="submission" date="2015-01" db="EMBL/GenBank/DDBJ databases">
        <title>Evolutionary Origins and Diversification of the Mycorrhizal Mutualists.</title>
        <authorList>
            <consortium name="DOE Joint Genome Institute"/>
            <consortium name="Mycorrhizal Genomics Consortium"/>
            <person name="Kohler A."/>
            <person name="Kuo A."/>
            <person name="Nagy L.G."/>
            <person name="Floudas D."/>
            <person name="Copeland A."/>
            <person name="Barry K.W."/>
            <person name="Cichocki N."/>
            <person name="Veneault-Fourrey C."/>
            <person name="LaButti K."/>
            <person name="Lindquist E.A."/>
            <person name="Lipzen A."/>
            <person name="Lundell T."/>
            <person name="Morin E."/>
            <person name="Murat C."/>
            <person name="Riley R."/>
            <person name="Ohm R."/>
            <person name="Sun H."/>
            <person name="Tunlid A."/>
            <person name="Henrissat B."/>
            <person name="Grigoriev I.V."/>
            <person name="Hibbett D.S."/>
            <person name="Martin F."/>
        </authorList>
    </citation>
    <scope>NUCLEOTIDE SEQUENCE [LARGE SCALE GENOMIC DNA]</scope>
    <source>
        <strain evidence="9">441</strain>
    </source>
</reference>
<feature type="transmembrane region" description="Helical" evidence="7">
    <location>
        <begin position="318"/>
        <end position="338"/>
    </location>
</feature>
<dbReference type="STRING" id="765257.A0A0D0AB18"/>
<dbReference type="Proteomes" id="UP000054018">
    <property type="component" value="Unassembled WGS sequence"/>
</dbReference>
<evidence type="ECO:0008006" key="10">
    <source>
        <dbReference type="Google" id="ProtNLM"/>
    </source>
</evidence>
<dbReference type="OrthoDB" id="4476201at2759"/>
<gene>
    <name evidence="8" type="ORF">PISMIDRAFT_520837</name>
</gene>
<dbReference type="GO" id="GO:0016020">
    <property type="term" value="C:membrane"/>
    <property type="evidence" value="ECO:0007669"/>
    <property type="project" value="UniProtKB-SubCell"/>
</dbReference>
<dbReference type="AlphaFoldDB" id="A0A0D0AB18"/>
<feature type="transmembrane region" description="Helical" evidence="7">
    <location>
        <begin position="157"/>
        <end position="177"/>
    </location>
</feature>
<evidence type="ECO:0000256" key="5">
    <source>
        <dbReference type="ARBA" id="ARBA00023136"/>
    </source>
</evidence>
<feature type="transmembrane region" description="Helical" evidence="7">
    <location>
        <begin position="395"/>
        <end position="417"/>
    </location>
</feature>
<evidence type="ECO:0000256" key="2">
    <source>
        <dbReference type="ARBA" id="ARBA00022448"/>
    </source>
</evidence>
<feature type="transmembrane region" description="Helical" evidence="7">
    <location>
        <begin position="109"/>
        <end position="129"/>
    </location>
</feature>
<dbReference type="InterPro" id="IPR002293">
    <property type="entry name" value="AA/rel_permease1"/>
</dbReference>
<feature type="transmembrane region" description="Helical" evidence="7">
    <location>
        <begin position="429"/>
        <end position="453"/>
    </location>
</feature>
<dbReference type="HOGENOM" id="CLU_004495_0_3_1"/>
<feature type="transmembrane region" description="Helical" evidence="7">
    <location>
        <begin position="465"/>
        <end position="484"/>
    </location>
</feature>
<feature type="transmembrane region" description="Helical" evidence="7">
    <location>
        <begin position="31"/>
        <end position="55"/>
    </location>
</feature>
<comment type="subcellular location">
    <subcellularLocation>
        <location evidence="1">Membrane</location>
        <topology evidence="1">Multi-pass membrane protein</topology>
    </subcellularLocation>
</comment>
<dbReference type="GO" id="GO:0022857">
    <property type="term" value="F:transmembrane transporter activity"/>
    <property type="evidence" value="ECO:0007669"/>
    <property type="project" value="InterPro"/>
</dbReference>
<dbReference type="PIRSF" id="PIRSF006060">
    <property type="entry name" value="AA_transporter"/>
    <property type="match status" value="1"/>
</dbReference>
<name>A0A0D0AB18_9AGAM</name>
<evidence type="ECO:0000256" key="1">
    <source>
        <dbReference type="ARBA" id="ARBA00004141"/>
    </source>
</evidence>
<feature type="transmembrane region" description="Helical" evidence="7">
    <location>
        <begin position="184"/>
        <end position="203"/>
    </location>
</feature>
<dbReference type="EMBL" id="KN833690">
    <property type="protein sequence ID" value="KIK29223.1"/>
    <property type="molecule type" value="Genomic_DNA"/>
</dbReference>
<evidence type="ECO:0000256" key="3">
    <source>
        <dbReference type="ARBA" id="ARBA00022692"/>
    </source>
</evidence>
<evidence type="ECO:0000256" key="6">
    <source>
        <dbReference type="SAM" id="MobiDB-lite"/>
    </source>
</evidence>
<dbReference type="Gene3D" id="1.20.1740.10">
    <property type="entry name" value="Amino acid/polyamine transporter I"/>
    <property type="match status" value="1"/>
</dbReference>
<dbReference type="InterPro" id="IPR004840">
    <property type="entry name" value="Amino_acid_permease_CS"/>
</dbReference>
<organism evidence="8 9">
    <name type="scientific">Pisolithus microcarpus 441</name>
    <dbReference type="NCBI Taxonomy" id="765257"/>
    <lineage>
        <taxon>Eukaryota</taxon>
        <taxon>Fungi</taxon>
        <taxon>Dikarya</taxon>
        <taxon>Basidiomycota</taxon>
        <taxon>Agaricomycotina</taxon>
        <taxon>Agaricomycetes</taxon>
        <taxon>Agaricomycetidae</taxon>
        <taxon>Boletales</taxon>
        <taxon>Sclerodermatineae</taxon>
        <taxon>Pisolithaceae</taxon>
        <taxon>Pisolithus</taxon>
    </lineage>
</organism>